<evidence type="ECO:0000256" key="4">
    <source>
        <dbReference type="ARBA" id="ARBA00022989"/>
    </source>
</evidence>
<feature type="transmembrane region" description="Helical" evidence="6">
    <location>
        <begin position="157"/>
        <end position="179"/>
    </location>
</feature>
<accession>A0A9W9NGB4</accession>
<comment type="similarity">
    <text evidence="2">Belongs to the multi antimicrobial extrusion (MATE) (TC 2.A.66.1) family.</text>
</comment>
<dbReference type="EMBL" id="JAPQKR010000004">
    <property type="protein sequence ID" value="KAJ5219447.1"/>
    <property type="molecule type" value="Genomic_DNA"/>
</dbReference>
<evidence type="ECO:0000256" key="5">
    <source>
        <dbReference type="ARBA" id="ARBA00023136"/>
    </source>
</evidence>
<dbReference type="GO" id="GO:0042910">
    <property type="term" value="F:xenobiotic transmembrane transporter activity"/>
    <property type="evidence" value="ECO:0007669"/>
    <property type="project" value="InterPro"/>
</dbReference>
<feature type="transmembrane region" description="Helical" evidence="6">
    <location>
        <begin position="221"/>
        <end position="244"/>
    </location>
</feature>
<dbReference type="InterPro" id="IPR045069">
    <property type="entry name" value="MATE_euk"/>
</dbReference>
<feature type="transmembrane region" description="Helical" evidence="6">
    <location>
        <begin position="293"/>
        <end position="314"/>
    </location>
</feature>
<dbReference type="RefSeq" id="XP_058314020.1">
    <property type="nucleotide sequence ID" value="XM_058448609.1"/>
</dbReference>
<dbReference type="InterPro" id="IPR002528">
    <property type="entry name" value="MATE_fam"/>
</dbReference>
<dbReference type="Proteomes" id="UP001150904">
    <property type="component" value="Unassembled WGS sequence"/>
</dbReference>
<keyword evidence="8" id="KW-1185">Reference proteome</keyword>
<gene>
    <name evidence="7" type="ORF">N7498_001546</name>
</gene>
<evidence type="ECO:0000256" key="3">
    <source>
        <dbReference type="ARBA" id="ARBA00022692"/>
    </source>
</evidence>
<evidence type="ECO:0000256" key="1">
    <source>
        <dbReference type="ARBA" id="ARBA00004141"/>
    </source>
</evidence>
<dbReference type="GO" id="GO:0015297">
    <property type="term" value="F:antiporter activity"/>
    <property type="evidence" value="ECO:0007669"/>
    <property type="project" value="InterPro"/>
</dbReference>
<evidence type="ECO:0000313" key="7">
    <source>
        <dbReference type="EMBL" id="KAJ5219447.1"/>
    </source>
</evidence>
<protein>
    <submittedName>
        <fullName evidence="7">Transporter</fullName>
    </submittedName>
</protein>
<dbReference type="PANTHER" id="PTHR11206">
    <property type="entry name" value="MULTIDRUG RESISTANCE PROTEIN"/>
    <property type="match status" value="1"/>
</dbReference>
<evidence type="ECO:0000256" key="2">
    <source>
        <dbReference type="ARBA" id="ARBA00010199"/>
    </source>
</evidence>
<comment type="caution">
    <text evidence="7">The sequence shown here is derived from an EMBL/GenBank/DDBJ whole genome shotgun (WGS) entry which is preliminary data.</text>
</comment>
<sequence>MSEYVSSNVNRNVTSNEITFSYSNTSTPNEYTRLLPETREDNLPIEEDFPWNHEVDKNAEGLSHSQRILREFWELFKASFPVILAYALQMSLQTIPVIIVGHLSSMHLAVSAFSLMFALVTGWMIALGGTTALDTLASSTFTGSGNKHDLGILLQRAFLVLGLFYIPVAVIWACSNTIFQALGQDPELSYWSSKFLTALIPGGLGYIYFEAMKKYLQAQGIMQAGTYVLLITSPLNAGLCYLFCYTLDMGLLGAPLAANISYWTSFILLVLYSKFITGSECWGGWSRLALSNLWTFARLAILGILHIGTEWWAFEIVALVAGRLGTIPLAAQSVIMTADGTMNTIPFGLGVATSSRVGNLLGSRNAKGGARAAHSSAILSVAFGAVVLAILMGTRNHFAKIFNNDLQVVELTAEIMPLVALFQIADGLNGSCGGSLRGMGRQHVGAAINIVSYYCFALPLGVYLAFHGWGLKGLWVGQCVALYCAGILEWVLVTFTHWDNEVRKAFKRMDGHGSLESGVGTKIVGDD</sequence>
<reference evidence="7" key="2">
    <citation type="journal article" date="2023" name="IMA Fungus">
        <title>Comparative genomic study of the Penicillium genus elucidates a diverse pangenome and 15 lateral gene transfer events.</title>
        <authorList>
            <person name="Petersen C."/>
            <person name="Sorensen T."/>
            <person name="Nielsen M.R."/>
            <person name="Sondergaard T.E."/>
            <person name="Sorensen J.L."/>
            <person name="Fitzpatrick D.A."/>
            <person name="Frisvad J.C."/>
            <person name="Nielsen K.L."/>
        </authorList>
    </citation>
    <scope>NUCLEOTIDE SEQUENCE</scope>
    <source>
        <strain evidence="7">IBT 15544</strain>
    </source>
</reference>
<dbReference type="Pfam" id="PF01554">
    <property type="entry name" value="MatE"/>
    <property type="match status" value="2"/>
</dbReference>
<organism evidence="7 8">
    <name type="scientific">Penicillium cinerascens</name>
    <dbReference type="NCBI Taxonomy" id="70096"/>
    <lineage>
        <taxon>Eukaryota</taxon>
        <taxon>Fungi</taxon>
        <taxon>Dikarya</taxon>
        <taxon>Ascomycota</taxon>
        <taxon>Pezizomycotina</taxon>
        <taxon>Eurotiomycetes</taxon>
        <taxon>Eurotiomycetidae</taxon>
        <taxon>Eurotiales</taxon>
        <taxon>Aspergillaceae</taxon>
        <taxon>Penicillium</taxon>
    </lineage>
</organism>
<dbReference type="CDD" id="cd13132">
    <property type="entry name" value="MATE_eukaryotic"/>
    <property type="match status" value="1"/>
</dbReference>
<evidence type="ECO:0000313" key="8">
    <source>
        <dbReference type="Proteomes" id="UP001150904"/>
    </source>
</evidence>
<proteinExistence type="inferred from homology"/>
<dbReference type="OrthoDB" id="2126698at2759"/>
<feature type="transmembrane region" description="Helical" evidence="6">
    <location>
        <begin position="250"/>
        <end position="272"/>
    </location>
</feature>
<feature type="transmembrane region" description="Helical" evidence="6">
    <location>
        <begin position="191"/>
        <end position="209"/>
    </location>
</feature>
<keyword evidence="5 6" id="KW-0472">Membrane</keyword>
<keyword evidence="4 6" id="KW-1133">Transmembrane helix</keyword>
<feature type="transmembrane region" description="Helical" evidence="6">
    <location>
        <begin position="75"/>
        <end position="100"/>
    </location>
</feature>
<dbReference type="GO" id="GO:1990961">
    <property type="term" value="P:xenobiotic detoxification by transmembrane export across the plasma membrane"/>
    <property type="evidence" value="ECO:0007669"/>
    <property type="project" value="InterPro"/>
</dbReference>
<dbReference type="GeneID" id="83175909"/>
<feature type="transmembrane region" description="Helical" evidence="6">
    <location>
        <begin position="112"/>
        <end position="136"/>
    </location>
</feature>
<dbReference type="NCBIfam" id="TIGR00797">
    <property type="entry name" value="matE"/>
    <property type="match status" value="1"/>
</dbReference>
<keyword evidence="3 6" id="KW-0812">Transmembrane</keyword>
<feature type="transmembrane region" description="Helical" evidence="6">
    <location>
        <begin position="475"/>
        <end position="498"/>
    </location>
</feature>
<feature type="transmembrane region" description="Helical" evidence="6">
    <location>
        <begin position="372"/>
        <end position="392"/>
    </location>
</feature>
<comment type="subcellular location">
    <subcellularLocation>
        <location evidence="1">Membrane</location>
        <topology evidence="1">Multi-pass membrane protein</topology>
    </subcellularLocation>
</comment>
<dbReference type="AlphaFoldDB" id="A0A9W9NGB4"/>
<evidence type="ECO:0000256" key="6">
    <source>
        <dbReference type="SAM" id="Phobius"/>
    </source>
</evidence>
<name>A0A9W9NGB4_9EURO</name>
<reference evidence="7" key="1">
    <citation type="submission" date="2022-12" db="EMBL/GenBank/DDBJ databases">
        <authorList>
            <person name="Petersen C."/>
        </authorList>
    </citation>
    <scope>NUCLEOTIDE SEQUENCE</scope>
    <source>
        <strain evidence="7">IBT 15544</strain>
    </source>
</reference>
<feature type="transmembrane region" description="Helical" evidence="6">
    <location>
        <begin position="446"/>
        <end position="469"/>
    </location>
</feature>
<dbReference type="GO" id="GO:0016020">
    <property type="term" value="C:membrane"/>
    <property type="evidence" value="ECO:0007669"/>
    <property type="project" value="UniProtKB-SubCell"/>
</dbReference>